<gene>
    <name evidence="7" type="ORF">S23_55440</name>
</gene>
<reference evidence="7 8" key="1">
    <citation type="journal article" date="2012" name="Microbes Environ.">
        <title>Complete genome sequence of Bradyrhizobium sp. S23321: insights into symbiosis evolution in soil oligotrophs.</title>
        <authorList>
            <person name="Okubo T."/>
            <person name="Tsukui T."/>
            <person name="Maita H."/>
            <person name="Okamoto S."/>
            <person name="Oshima K."/>
            <person name="Fujisawa T."/>
            <person name="Saito A."/>
            <person name="Futamata H."/>
            <person name="Hattori R."/>
            <person name="Shimomura Y."/>
            <person name="Haruta S."/>
            <person name="Morimoto S."/>
            <person name="Wang Y."/>
            <person name="Sakai Y."/>
            <person name="Hattori M."/>
            <person name="Aizawa S."/>
            <person name="Nagashima K.V.P."/>
            <person name="Masuda S."/>
            <person name="Hattori T."/>
            <person name="Yamashita A."/>
            <person name="Bao Z."/>
            <person name="Hayatsu M."/>
            <person name="Kajiya-Kanegae H."/>
            <person name="Yoshinaga I."/>
            <person name="Sakamoto K."/>
            <person name="Toyota K."/>
            <person name="Nakao M."/>
            <person name="Kohara M."/>
            <person name="Anda M."/>
            <person name="Niwa R."/>
            <person name="Jung-Hwan P."/>
            <person name="Sameshima-Saito R."/>
            <person name="Tokuda S."/>
            <person name="Yamamoto S."/>
            <person name="Yamamoto S."/>
            <person name="Yokoyama T."/>
            <person name="Akutsu T."/>
            <person name="Nakamura Y."/>
            <person name="Nakahira-Yanaka Y."/>
            <person name="Takada Hoshino Y."/>
            <person name="Hirakawa H."/>
            <person name="Mitsui H."/>
            <person name="Terasawa K."/>
            <person name="Itakura M."/>
            <person name="Sato S."/>
            <person name="Ikeda-Ohtsubo W."/>
            <person name="Sakakura N."/>
            <person name="Kaminuma E."/>
            <person name="Minamisawa K."/>
        </authorList>
    </citation>
    <scope>NUCLEOTIDE SEQUENCE [LARGE SCALE GENOMIC DNA]</scope>
    <source>
        <strain evidence="7 8">S23321</strain>
    </source>
</reference>
<sequence>MQLESTLSRYFREVYRLKSIRHASSSLNVAPSAVSRQISRLEQMVGVPLFERLPRGVAPTEAADTLARFSRNFLLDVERLRGEIDSLRGLQRGHIRIMANEGLVDYLLTRTVVSFHKRFPGITYELEVAGTSAITRSLHDGTGDIGLVFNAEADELLSFAAHIHDPLCAVVAPGHPLARAPSLDLSEVVGHTLAVPEKTFGIRRLIDSAVSARRLHLSPTLETNSIAALKGFARYGGGVTFLPTLPTLQELESCALVSIPIVEDSFQRASHDVCVMAGRRLPLAVSAFVDMLKVEADRASASDRPH</sequence>
<dbReference type="PRINTS" id="PR00039">
    <property type="entry name" value="HTHLYSR"/>
</dbReference>
<evidence type="ECO:0000313" key="8">
    <source>
        <dbReference type="Proteomes" id="UP000007886"/>
    </source>
</evidence>
<dbReference type="Gene3D" id="3.40.190.290">
    <property type="match status" value="1"/>
</dbReference>
<feature type="domain" description="HTH lysR-type" evidence="6">
    <location>
        <begin position="9"/>
        <end position="60"/>
    </location>
</feature>
<evidence type="ECO:0000259" key="6">
    <source>
        <dbReference type="PROSITE" id="PS50931"/>
    </source>
</evidence>
<dbReference type="GO" id="GO:0003677">
    <property type="term" value="F:DNA binding"/>
    <property type="evidence" value="ECO:0007669"/>
    <property type="project" value="UniProtKB-KW"/>
</dbReference>
<protein>
    <submittedName>
        <fullName evidence="7">Transcriptional regulatory protein LysR family</fullName>
    </submittedName>
</protein>
<keyword evidence="3" id="KW-0805">Transcription regulation</keyword>
<dbReference type="InterPro" id="IPR036388">
    <property type="entry name" value="WH-like_DNA-bd_sf"/>
</dbReference>
<dbReference type="RefSeq" id="WP_015688008.1">
    <property type="nucleotide sequence ID" value="NC_017082.1"/>
</dbReference>
<organism evidence="7 8">
    <name type="scientific">Bradyrhizobium cosmicum</name>
    <dbReference type="NCBI Taxonomy" id="1404864"/>
    <lineage>
        <taxon>Bacteria</taxon>
        <taxon>Pseudomonadati</taxon>
        <taxon>Pseudomonadota</taxon>
        <taxon>Alphaproteobacteria</taxon>
        <taxon>Hyphomicrobiales</taxon>
        <taxon>Nitrobacteraceae</taxon>
        <taxon>Bradyrhizobium</taxon>
    </lineage>
</organism>
<evidence type="ECO:0000256" key="2">
    <source>
        <dbReference type="ARBA" id="ARBA00009437"/>
    </source>
</evidence>
<keyword evidence="5" id="KW-0804">Transcription</keyword>
<evidence type="ECO:0000313" key="7">
    <source>
        <dbReference type="EMBL" id="BAL78736.1"/>
    </source>
</evidence>
<dbReference type="AlphaFoldDB" id="A0AAI8MHL1"/>
<evidence type="ECO:0000256" key="3">
    <source>
        <dbReference type="ARBA" id="ARBA00023015"/>
    </source>
</evidence>
<keyword evidence="8" id="KW-1185">Reference proteome</keyword>
<comment type="function">
    <text evidence="1">NodD regulates the expression of the nodABCFE genes which encode other nodulation proteins. NodD is also a negative regulator of its own expression. Binds flavonoids as inducers.</text>
</comment>
<dbReference type="GO" id="GO:0005829">
    <property type="term" value="C:cytosol"/>
    <property type="evidence" value="ECO:0007669"/>
    <property type="project" value="TreeGrafter"/>
</dbReference>
<accession>A0AAI8MHL1</accession>
<comment type="similarity">
    <text evidence="2">Belongs to the LysR transcriptional regulatory family.</text>
</comment>
<dbReference type="Proteomes" id="UP000007886">
    <property type="component" value="Chromosome"/>
</dbReference>
<dbReference type="SUPFAM" id="SSF53850">
    <property type="entry name" value="Periplasmic binding protein-like II"/>
    <property type="match status" value="1"/>
</dbReference>
<dbReference type="EMBL" id="AP012279">
    <property type="protein sequence ID" value="BAL78736.1"/>
    <property type="molecule type" value="Genomic_DNA"/>
</dbReference>
<dbReference type="Gene3D" id="1.10.10.10">
    <property type="entry name" value="Winged helix-like DNA-binding domain superfamily/Winged helix DNA-binding domain"/>
    <property type="match status" value="1"/>
</dbReference>
<dbReference type="KEGG" id="brs:S23_55440"/>
<evidence type="ECO:0000256" key="1">
    <source>
        <dbReference type="ARBA" id="ARBA00003502"/>
    </source>
</evidence>
<dbReference type="PANTHER" id="PTHR30419">
    <property type="entry name" value="HTH-TYPE TRANSCRIPTIONAL REGULATOR YBHD"/>
    <property type="match status" value="1"/>
</dbReference>
<dbReference type="PANTHER" id="PTHR30419:SF8">
    <property type="entry name" value="NITROGEN ASSIMILATION TRANSCRIPTIONAL ACTIVATOR-RELATED"/>
    <property type="match status" value="1"/>
</dbReference>
<evidence type="ECO:0000256" key="5">
    <source>
        <dbReference type="ARBA" id="ARBA00023163"/>
    </source>
</evidence>
<dbReference type="Pfam" id="PF00126">
    <property type="entry name" value="HTH_1"/>
    <property type="match status" value="1"/>
</dbReference>
<dbReference type="InterPro" id="IPR000847">
    <property type="entry name" value="LysR_HTH_N"/>
</dbReference>
<dbReference type="Pfam" id="PF03466">
    <property type="entry name" value="LysR_substrate"/>
    <property type="match status" value="1"/>
</dbReference>
<dbReference type="PROSITE" id="PS50931">
    <property type="entry name" value="HTH_LYSR"/>
    <property type="match status" value="1"/>
</dbReference>
<evidence type="ECO:0000256" key="4">
    <source>
        <dbReference type="ARBA" id="ARBA00023125"/>
    </source>
</evidence>
<dbReference type="SUPFAM" id="SSF46785">
    <property type="entry name" value="Winged helix' DNA-binding domain"/>
    <property type="match status" value="1"/>
</dbReference>
<name>A0AAI8MHL1_9BRAD</name>
<dbReference type="GO" id="GO:0003700">
    <property type="term" value="F:DNA-binding transcription factor activity"/>
    <property type="evidence" value="ECO:0007669"/>
    <property type="project" value="InterPro"/>
</dbReference>
<dbReference type="InterPro" id="IPR005119">
    <property type="entry name" value="LysR_subst-bd"/>
</dbReference>
<dbReference type="InterPro" id="IPR050950">
    <property type="entry name" value="HTH-type_LysR_regulators"/>
</dbReference>
<dbReference type="InterPro" id="IPR036390">
    <property type="entry name" value="WH_DNA-bd_sf"/>
</dbReference>
<proteinExistence type="inferred from homology"/>
<keyword evidence="4" id="KW-0238">DNA-binding</keyword>